<gene>
    <name evidence="2" type="ORF">CCACVL1_28194</name>
</gene>
<evidence type="ECO:0000313" key="2">
    <source>
        <dbReference type="EMBL" id="OMO53930.1"/>
    </source>
</evidence>
<feature type="non-terminal residue" evidence="2">
    <location>
        <position position="1"/>
    </location>
</feature>
<feature type="region of interest" description="Disordered" evidence="1">
    <location>
        <begin position="1"/>
        <end position="24"/>
    </location>
</feature>
<dbReference type="EMBL" id="AWWV01015079">
    <property type="protein sequence ID" value="OMO53930.1"/>
    <property type="molecule type" value="Genomic_DNA"/>
</dbReference>
<protein>
    <submittedName>
        <fullName evidence="2">Uncharacterized protein</fullName>
    </submittedName>
</protein>
<accession>A0A1R3G7D4</accession>
<dbReference type="AlphaFoldDB" id="A0A1R3G7D4"/>
<evidence type="ECO:0000313" key="3">
    <source>
        <dbReference type="Proteomes" id="UP000188268"/>
    </source>
</evidence>
<organism evidence="2 3">
    <name type="scientific">Corchorus capsularis</name>
    <name type="common">Jute</name>
    <dbReference type="NCBI Taxonomy" id="210143"/>
    <lineage>
        <taxon>Eukaryota</taxon>
        <taxon>Viridiplantae</taxon>
        <taxon>Streptophyta</taxon>
        <taxon>Embryophyta</taxon>
        <taxon>Tracheophyta</taxon>
        <taxon>Spermatophyta</taxon>
        <taxon>Magnoliopsida</taxon>
        <taxon>eudicotyledons</taxon>
        <taxon>Gunneridae</taxon>
        <taxon>Pentapetalae</taxon>
        <taxon>rosids</taxon>
        <taxon>malvids</taxon>
        <taxon>Malvales</taxon>
        <taxon>Malvaceae</taxon>
        <taxon>Grewioideae</taxon>
        <taxon>Apeibeae</taxon>
        <taxon>Corchorus</taxon>
    </lineage>
</organism>
<evidence type="ECO:0000256" key="1">
    <source>
        <dbReference type="SAM" id="MobiDB-lite"/>
    </source>
</evidence>
<dbReference type="Gramene" id="OMO53930">
    <property type="protein sequence ID" value="OMO53930"/>
    <property type="gene ID" value="CCACVL1_28194"/>
</dbReference>
<reference evidence="2 3" key="1">
    <citation type="submission" date="2013-09" db="EMBL/GenBank/DDBJ databases">
        <title>Corchorus capsularis genome sequencing.</title>
        <authorList>
            <person name="Alam M."/>
            <person name="Haque M.S."/>
            <person name="Islam M.S."/>
            <person name="Emdad E.M."/>
            <person name="Islam M.M."/>
            <person name="Ahmed B."/>
            <person name="Halim A."/>
            <person name="Hossen Q.M.M."/>
            <person name="Hossain M.Z."/>
            <person name="Ahmed R."/>
            <person name="Khan M.M."/>
            <person name="Islam R."/>
            <person name="Rashid M.M."/>
            <person name="Khan S.A."/>
            <person name="Rahman M.S."/>
            <person name="Alam M."/>
        </authorList>
    </citation>
    <scope>NUCLEOTIDE SEQUENCE [LARGE SCALE GENOMIC DNA]</scope>
    <source>
        <strain evidence="3">cv. CVL-1</strain>
        <tissue evidence="2">Whole seedling</tissue>
    </source>
</reference>
<dbReference type="Proteomes" id="UP000188268">
    <property type="component" value="Unassembled WGS sequence"/>
</dbReference>
<proteinExistence type="predicted"/>
<comment type="caution">
    <text evidence="2">The sequence shown here is derived from an EMBL/GenBank/DDBJ whole genome shotgun (WGS) entry which is preliminary data.</text>
</comment>
<sequence length="40" mass="4466">DEMPPHSSQKNAQKGRLSDNKHKSTAPFQLMLCQLVLSCP</sequence>
<name>A0A1R3G7D4_COCAP</name>
<feature type="compositionally biased region" description="Polar residues" evidence="1">
    <location>
        <begin position="1"/>
        <end position="12"/>
    </location>
</feature>
<keyword evidence="3" id="KW-1185">Reference proteome</keyword>